<keyword evidence="3 6" id="KW-0805">Transcription regulation</keyword>
<accession>A0A7J0E5Y2</accession>
<dbReference type="Proteomes" id="UP000585474">
    <property type="component" value="Unassembled WGS sequence"/>
</dbReference>
<evidence type="ECO:0000256" key="6">
    <source>
        <dbReference type="RuleBase" id="RU367028"/>
    </source>
</evidence>
<dbReference type="PANTHER" id="PTHR33057">
    <property type="entry name" value="TRANSCRIPTION REPRESSOR OFP7-RELATED"/>
    <property type="match status" value="1"/>
</dbReference>
<dbReference type="EMBL" id="BJWL01000001">
    <property type="protein sequence ID" value="GFY81672.1"/>
    <property type="molecule type" value="Genomic_DNA"/>
</dbReference>
<comment type="subcellular location">
    <subcellularLocation>
        <location evidence="1 6">Nucleus</location>
    </subcellularLocation>
</comment>
<gene>
    <name evidence="9" type="ORF">Acr_01g0014800</name>
</gene>
<evidence type="ECO:0000313" key="10">
    <source>
        <dbReference type="Proteomes" id="UP000585474"/>
    </source>
</evidence>
<proteinExistence type="predicted"/>
<keyword evidence="4 6" id="KW-0804">Transcription</keyword>
<comment type="caution">
    <text evidence="9">The sequence shown here is derived from an EMBL/GenBank/DDBJ whole genome shotgun (WGS) entry which is preliminary data.</text>
</comment>
<evidence type="ECO:0000313" key="9">
    <source>
        <dbReference type="EMBL" id="GFY81672.1"/>
    </source>
</evidence>
<evidence type="ECO:0000256" key="3">
    <source>
        <dbReference type="ARBA" id="ARBA00023015"/>
    </source>
</evidence>
<dbReference type="AlphaFoldDB" id="A0A7J0E5Y2"/>
<dbReference type="OrthoDB" id="1928390at2759"/>
<comment type="function">
    <text evidence="6">Transcriptional repressor that regulates multiple aspects of plant growth and development.</text>
</comment>
<dbReference type="InterPro" id="IPR038933">
    <property type="entry name" value="Ovate"/>
</dbReference>
<evidence type="ECO:0000256" key="1">
    <source>
        <dbReference type="ARBA" id="ARBA00004123"/>
    </source>
</evidence>
<feature type="region of interest" description="Disordered" evidence="7">
    <location>
        <begin position="1"/>
        <end position="56"/>
    </location>
</feature>
<dbReference type="GO" id="GO:0045892">
    <property type="term" value="P:negative regulation of DNA-templated transcription"/>
    <property type="evidence" value="ECO:0007669"/>
    <property type="project" value="UniProtKB-UniRule"/>
</dbReference>
<keyword evidence="5 6" id="KW-0539">Nucleus</keyword>
<evidence type="ECO:0000256" key="5">
    <source>
        <dbReference type="ARBA" id="ARBA00023242"/>
    </source>
</evidence>
<feature type="compositionally biased region" description="Basic and acidic residues" evidence="7">
    <location>
        <begin position="1"/>
        <end position="50"/>
    </location>
</feature>
<evidence type="ECO:0000256" key="7">
    <source>
        <dbReference type="SAM" id="MobiDB-lite"/>
    </source>
</evidence>
<dbReference type="PROSITE" id="PS51754">
    <property type="entry name" value="OVATE"/>
    <property type="match status" value="1"/>
</dbReference>
<dbReference type="NCBIfam" id="TIGR01568">
    <property type="entry name" value="A_thal_3678"/>
    <property type="match status" value="1"/>
</dbReference>
<dbReference type="Pfam" id="PF04844">
    <property type="entry name" value="Ovate"/>
    <property type="match status" value="1"/>
</dbReference>
<keyword evidence="2 6" id="KW-0678">Repressor</keyword>
<keyword evidence="10" id="KW-1185">Reference proteome</keyword>
<sequence>MGNHRTEDKPCSERSENKDEFAENSSPEKRGCPRTKNLPEKPVGELRGGEDISGPTEDFKESMVEMIFENNIKGSKDLEDLLACYLQLNSDEYHGIIIKAFKQIWFDLAGVNLKVINSRTQVAIMCV</sequence>
<evidence type="ECO:0000256" key="2">
    <source>
        <dbReference type="ARBA" id="ARBA00022491"/>
    </source>
</evidence>
<dbReference type="InterPro" id="IPR006458">
    <property type="entry name" value="Ovate_C"/>
</dbReference>
<dbReference type="GO" id="GO:0005634">
    <property type="term" value="C:nucleus"/>
    <property type="evidence" value="ECO:0007669"/>
    <property type="project" value="UniProtKB-SubCell"/>
</dbReference>
<feature type="domain" description="OVATE" evidence="8">
    <location>
        <begin position="48"/>
        <end position="107"/>
    </location>
</feature>
<protein>
    <recommendedName>
        <fullName evidence="6">Transcription repressor</fullName>
    </recommendedName>
    <alternativeName>
        <fullName evidence="6">Ovate family protein</fullName>
    </alternativeName>
</protein>
<organism evidence="9 10">
    <name type="scientific">Actinidia rufa</name>
    <dbReference type="NCBI Taxonomy" id="165716"/>
    <lineage>
        <taxon>Eukaryota</taxon>
        <taxon>Viridiplantae</taxon>
        <taxon>Streptophyta</taxon>
        <taxon>Embryophyta</taxon>
        <taxon>Tracheophyta</taxon>
        <taxon>Spermatophyta</taxon>
        <taxon>Magnoliopsida</taxon>
        <taxon>eudicotyledons</taxon>
        <taxon>Gunneridae</taxon>
        <taxon>Pentapetalae</taxon>
        <taxon>asterids</taxon>
        <taxon>Ericales</taxon>
        <taxon>Actinidiaceae</taxon>
        <taxon>Actinidia</taxon>
    </lineage>
</organism>
<dbReference type="PANTHER" id="PTHR33057:SF151">
    <property type="entry name" value="TRANSCRIPTION REPRESSOR OFP1"/>
    <property type="match status" value="1"/>
</dbReference>
<evidence type="ECO:0000259" key="8">
    <source>
        <dbReference type="PROSITE" id="PS51754"/>
    </source>
</evidence>
<evidence type="ECO:0000256" key="4">
    <source>
        <dbReference type="ARBA" id="ARBA00023163"/>
    </source>
</evidence>
<name>A0A7J0E5Y2_9ERIC</name>
<reference evidence="9 10" key="1">
    <citation type="submission" date="2019-07" db="EMBL/GenBank/DDBJ databases">
        <title>De Novo Assembly of kiwifruit Actinidia rufa.</title>
        <authorList>
            <person name="Sugita-Konishi S."/>
            <person name="Sato K."/>
            <person name="Mori E."/>
            <person name="Abe Y."/>
            <person name="Kisaki G."/>
            <person name="Hamano K."/>
            <person name="Suezawa K."/>
            <person name="Otani M."/>
            <person name="Fukuda T."/>
            <person name="Manabe T."/>
            <person name="Gomi K."/>
            <person name="Tabuchi M."/>
            <person name="Akimitsu K."/>
            <person name="Kataoka I."/>
        </authorList>
    </citation>
    <scope>NUCLEOTIDE SEQUENCE [LARGE SCALE GENOMIC DNA]</scope>
    <source>
        <strain evidence="10">cv. Fuchu</strain>
    </source>
</reference>